<accession>A0ABM2ZDF8</accession>
<dbReference type="InterPro" id="IPR011009">
    <property type="entry name" value="Kinase-like_dom_sf"/>
</dbReference>
<dbReference type="PROSITE" id="PS50011">
    <property type="entry name" value="PROTEIN_KINASE_DOM"/>
    <property type="match status" value="1"/>
</dbReference>
<dbReference type="PANTHER" id="PTHR47983:SF7">
    <property type="entry name" value="PROTEIN KINASE SUPERFAMILY PROTEIN"/>
    <property type="match status" value="1"/>
</dbReference>
<sequence>MDWLTKHRAALDCATKRMVLGTIEDEEVMIIRERRDYLSNVVSALKAEKLMRKRCEAYLAFVNQVETGDLTVDIVRTRVRIVVDVVRGFEYLHERVQPLIIHKDIRSSDVLFEDFKAKTADFNLSNQGLDMAARLHSTCVLGTFGYHAPEYAILS</sequence>
<keyword evidence="4" id="KW-0418">Kinase</keyword>
<proteinExistence type="predicted"/>
<gene>
    <name evidence="8" type="primary">LOC121212290</name>
</gene>
<evidence type="ECO:0000256" key="1">
    <source>
        <dbReference type="ARBA" id="ARBA00022553"/>
    </source>
</evidence>
<evidence type="ECO:0000256" key="4">
    <source>
        <dbReference type="ARBA" id="ARBA00022777"/>
    </source>
</evidence>
<name>A0ABM2ZDF8_GOSHI</name>
<dbReference type="Pfam" id="PF00069">
    <property type="entry name" value="Pkinase"/>
    <property type="match status" value="1"/>
</dbReference>
<evidence type="ECO:0000256" key="5">
    <source>
        <dbReference type="ARBA" id="ARBA00022840"/>
    </source>
</evidence>
<evidence type="ECO:0000256" key="3">
    <source>
        <dbReference type="ARBA" id="ARBA00022741"/>
    </source>
</evidence>
<feature type="domain" description="Protein kinase" evidence="6">
    <location>
        <begin position="1"/>
        <end position="155"/>
    </location>
</feature>
<protein>
    <submittedName>
        <fullName evidence="8">PTI1-like tyrosine-protein kinase 3</fullName>
    </submittedName>
</protein>
<dbReference type="PANTHER" id="PTHR47983">
    <property type="entry name" value="PTO-INTERACTING PROTEIN 1-LIKE"/>
    <property type="match status" value="1"/>
</dbReference>
<keyword evidence="2" id="KW-0808">Transferase</keyword>
<dbReference type="InterPro" id="IPR052101">
    <property type="entry name" value="Plant_StressResp_Kinase"/>
</dbReference>
<dbReference type="GeneID" id="121212290"/>
<keyword evidence="3" id="KW-0547">Nucleotide-binding</keyword>
<dbReference type="Proteomes" id="UP000818029">
    <property type="component" value="Chromosome A13"/>
</dbReference>
<dbReference type="InterPro" id="IPR000719">
    <property type="entry name" value="Prot_kinase_dom"/>
</dbReference>
<evidence type="ECO:0000259" key="6">
    <source>
        <dbReference type="PROSITE" id="PS50011"/>
    </source>
</evidence>
<dbReference type="RefSeq" id="XP_040940677.1">
    <property type="nucleotide sequence ID" value="XM_041084743.1"/>
</dbReference>
<evidence type="ECO:0000313" key="8">
    <source>
        <dbReference type="RefSeq" id="XP_040940677.1"/>
    </source>
</evidence>
<keyword evidence="1" id="KW-0597">Phosphoprotein</keyword>
<reference evidence="7" key="1">
    <citation type="journal article" date="2020" name="Nat. Genet.">
        <title>Genomic diversifications of five Gossypium allopolyploid species and their impact on cotton improvement.</title>
        <authorList>
            <person name="Chen Z.J."/>
            <person name="Sreedasyam A."/>
            <person name="Ando A."/>
            <person name="Song Q."/>
            <person name="De Santiago L.M."/>
            <person name="Hulse-Kemp A.M."/>
            <person name="Ding M."/>
            <person name="Ye W."/>
            <person name="Kirkbride R.C."/>
            <person name="Jenkins J."/>
            <person name="Plott C."/>
            <person name="Lovell J."/>
            <person name="Lin Y.M."/>
            <person name="Vaughn R."/>
            <person name="Liu B."/>
            <person name="Simpson S."/>
            <person name="Scheffler B.E."/>
            <person name="Wen L."/>
            <person name="Saski C.A."/>
            <person name="Grover C.E."/>
            <person name="Hu G."/>
            <person name="Conover J.L."/>
            <person name="Carlson J.W."/>
            <person name="Shu S."/>
            <person name="Boston L.B."/>
            <person name="Williams M."/>
            <person name="Peterson D.G."/>
            <person name="McGee K."/>
            <person name="Jones D.C."/>
            <person name="Wendel J.F."/>
            <person name="Stelly D.M."/>
            <person name="Grimwood J."/>
            <person name="Schmutz J."/>
        </authorList>
    </citation>
    <scope>NUCLEOTIDE SEQUENCE [LARGE SCALE GENOMIC DNA]</scope>
    <source>
        <strain evidence="7">cv. TM-1</strain>
    </source>
</reference>
<keyword evidence="7" id="KW-1185">Reference proteome</keyword>
<keyword evidence="5" id="KW-0067">ATP-binding</keyword>
<reference evidence="8" key="2">
    <citation type="submission" date="2025-08" db="UniProtKB">
        <authorList>
            <consortium name="RefSeq"/>
        </authorList>
    </citation>
    <scope>IDENTIFICATION</scope>
</reference>
<dbReference type="Gene3D" id="1.10.510.10">
    <property type="entry name" value="Transferase(Phosphotransferase) domain 1"/>
    <property type="match status" value="1"/>
</dbReference>
<evidence type="ECO:0000256" key="2">
    <source>
        <dbReference type="ARBA" id="ARBA00022679"/>
    </source>
</evidence>
<dbReference type="SUPFAM" id="SSF56112">
    <property type="entry name" value="Protein kinase-like (PK-like)"/>
    <property type="match status" value="1"/>
</dbReference>
<organism evidence="7 8">
    <name type="scientific">Gossypium hirsutum</name>
    <name type="common">Upland cotton</name>
    <name type="synonym">Gossypium mexicanum</name>
    <dbReference type="NCBI Taxonomy" id="3635"/>
    <lineage>
        <taxon>Eukaryota</taxon>
        <taxon>Viridiplantae</taxon>
        <taxon>Streptophyta</taxon>
        <taxon>Embryophyta</taxon>
        <taxon>Tracheophyta</taxon>
        <taxon>Spermatophyta</taxon>
        <taxon>Magnoliopsida</taxon>
        <taxon>eudicotyledons</taxon>
        <taxon>Gunneridae</taxon>
        <taxon>Pentapetalae</taxon>
        <taxon>rosids</taxon>
        <taxon>malvids</taxon>
        <taxon>Malvales</taxon>
        <taxon>Malvaceae</taxon>
        <taxon>Malvoideae</taxon>
        <taxon>Gossypium</taxon>
    </lineage>
</organism>
<evidence type="ECO:0000313" key="7">
    <source>
        <dbReference type="Proteomes" id="UP000818029"/>
    </source>
</evidence>